<protein>
    <submittedName>
        <fullName evidence="1">Mitomycin antibiotics/polyketide fumonisin biosynthesis protein</fullName>
    </submittedName>
</protein>
<proteinExistence type="predicted"/>
<dbReference type="SUPFAM" id="SSF51197">
    <property type="entry name" value="Clavaminate synthase-like"/>
    <property type="match status" value="1"/>
</dbReference>
<dbReference type="RefSeq" id="WP_137244957.1">
    <property type="nucleotide sequence ID" value="NZ_SZQA01000001.1"/>
</dbReference>
<sequence>MSAPFSAADLAAFTRDGFVKLPAIVPRQVADAARDILWRQIGLSPDDPSGWTQTVVWTADPAGFGPFGQMIGSPRLAAGLDQIAGEGRWGRRTTLGNIPVRFPRLPDAGDTGWHIDLNAAPDWSKIAVRSRSLLLLTLFSEVGPDDAPTRIRAGSQRDTAALLGDDEVDLMAYGPRLDEVSRHRPVTYATGEPGDVYICHPLLVHAAQTHQGTRPRFMSQLPITLDPHLDPAEDTPLGAALR</sequence>
<dbReference type="GO" id="GO:0016706">
    <property type="term" value="F:2-oxoglutarate-dependent dioxygenase activity"/>
    <property type="evidence" value="ECO:0007669"/>
    <property type="project" value="UniProtKB-ARBA"/>
</dbReference>
<organism evidence="1 2">
    <name type="scientific">Herbidospora galbida</name>
    <dbReference type="NCBI Taxonomy" id="2575442"/>
    <lineage>
        <taxon>Bacteria</taxon>
        <taxon>Bacillati</taxon>
        <taxon>Actinomycetota</taxon>
        <taxon>Actinomycetes</taxon>
        <taxon>Streptosporangiales</taxon>
        <taxon>Streptosporangiaceae</taxon>
        <taxon>Herbidospora</taxon>
    </lineage>
</organism>
<keyword evidence="2" id="KW-1185">Reference proteome</keyword>
<reference evidence="1 2" key="1">
    <citation type="submission" date="2019-04" db="EMBL/GenBank/DDBJ databases">
        <title>Herbidospora sp. NEAU-GS14.nov., a novel actinomycete isolated from soil.</title>
        <authorList>
            <person name="Han L."/>
        </authorList>
    </citation>
    <scope>NUCLEOTIDE SEQUENCE [LARGE SCALE GENOMIC DNA]</scope>
    <source>
        <strain evidence="1 2">NEAU-GS14</strain>
    </source>
</reference>
<evidence type="ECO:0000313" key="2">
    <source>
        <dbReference type="Proteomes" id="UP000308705"/>
    </source>
</evidence>
<dbReference type="InterPro" id="IPR008775">
    <property type="entry name" value="Phytyl_CoA_dOase-like"/>
</dbReference>
<dbReference type="Pfam" id="PF05721">
    <property type="entry name" value="PhyH"/>
    <property type="match status" value="1"/>
</dbReference>
<name>A0A4U3MNW0_9ACTN</name>
<dbReference type="Proteomes" id="UP000308705">
    <property type="component" value="Unassembled WGS sequence"/>
</dbReference>
<dbReference type="EMBL" id="SZQA01000001">
    <property type="protein sequence ID" value="TKK91261.1"/>
    <property type="molecule type" value="Genomic_DNA"/>
</dbReference>
<evidence type="ECO:0000313" key="1">
    <source>
        <dbReference type="EMBL" id="TKK91261.1"/>
    </source>
</evidence>
<comment type="caution">
    <text evidence="1">The sequence shown here is derived from an EMBL/GenBank/DDBJ whole genome shotgun (WGS) entry which is preliminary data.</text>
</comment>
<dbReference type="OrthoDB" id="9798771at2"/>
<accession>A0A4U3MNW0</accession>
<dbReference type="AlphaFoldDB" id="A0A4U3MNW0"/>
<dbReference type="Gene3D" id="2.60.120.620">
    <property type="entry name" value="q2cbj1_9rhob like domain"/>
    <property type="match status" value="1"/>
</dbReference>
<gene>
    <name evidence="1" type="ORF">FDA94_00125</name>
</gene>